<protein>
    <recommendedName>
        <fullName evidence="3">Transposase</fullName>
    </recommendedName>
</protein>
<dbReference type="PANTHER" id="PTHR47163">
    <property type="entry name" value="DDE_TNP_IS1595 DOMAIN-CONTAINING PROTEIN"/>
    <property type="match status" value="1"/>
</dbReference>
<dbReference type="AlphaFoldDB" id="A0A9Q1HJD5"/>
<dbReference type="Proteomes" id="UP001152320">
    <property type="component" value="Chromosome 1"/>
</dbReference>
<dbReference type="OrthoDB" id="10067637at2759"/>
<dbReference type="EMBL" id="JAIZAY010000001">
    <property type="protein sequence ID" value="KAJ8049109.1"/>
    <property type="molecule type" value="Genomic_DNA"/>
</dbReference>
<organism evidence="1 2">
    <name type="scientific">Holothuria leucospilota</name>
    <name type="common">Black long sea cucumber</name>
    <name type="synonym">Mertensiothuria leucospilota</name>
    <dbReference type="NCBI Taxonomy" id="206669"/>
    <lineage>
        <taxon>Eukaryota</taxon>
        <taxon>Metazoa</taxon>
        <taxon>Echinodermata</taxon>
        <taxon>Eleutherozoa</taxon>
        <taxon>Echinozoa</taxon>
        <taxon>Holothuroidea</taxon>
        <taxon>Aspidochirotacea</taxon>
        <taxon>Aspidochirotida</taxon>
        <taxon>Holothuriidae</taxon>
        <taxon>Holothuria</taxon>
    </lineage>
</organism>
<dbReference type="InterPro" id="IPR053164">
    <property type="entry name" value="IS1016-like_transposase"/>
</dbReference>
<evidence type="ECO:0000313" key="1">
    <source>
        <dbReference type="EMBL" id="KAJ8049109.1"/>
    </source>
</evidence>
<reference evidence="1" key="1">
    <citation type="submission" date="2021-10" db="EMBL/GenBank/DDBJ databases">
        <title>Tropical sea cucumber genome reveals ecological adaptation and Cuvierian tubules defense mechanism.</title>
        <authorList>
            <person name="Chen T."/>
        </authorList>
    </citation>
    <scope>NUCLEOTIDE SEQUENCE</scope>
    <source>
        <strain evidence="1">Nanhai2018</strain>
        <tissue evidence="1">Muscle</tissue>
    </source>
</reference>
<accession>A0A9Q1HJD5</accession>
<name>A0A9Q1HJD5_HOLLE</name>
<evidence type="ECO:0000313" key="2">
    <source>
        <dbReference type="Proteomes" id="UP001152320"/>
    </source>
</evidence>
<gene>
    <name evidence="1" type="ORF">HOLleu_01702</name>
</gene>
<keyword evidence="2" id="KW-1185">Reference proteome</keyword>
<sequence>MASSSWETNYSQHNTTKEINFTFLQREILNDKLTTIKWLQQQKIIHESPTCSKCGQTMKFEAITGTKAPSDGYRWRCRNRGPNPHQSTQSIRKHSWFEKSNLSLGQLLQFTYWWSRNVSQDLMEHELGISSATCVDWCNFAREVCEEYLLRHSTPIGGPDVIVEIDEAKFGKRKYHRGRMQEGQWVFGGRERNQRDKIFMEAVGARDEQTLLPLIKKWILPP</sequence>
<dbReference type="PANTHER" id="PTHR47163:SF2">
    <property type="entry name" value="SI:DKEY-17M8.2"/>
    <property type="match status" value="1"/>
</dbReference>
<proteinExistence type="predicted"/>
<comment type="caution">
    <text evidence="1">The sequence shown here is derived from an EMBL/GenBank/DDBJ whole genome shotgun (WGS) entry which is preliminary data.</text>
</comment>
<evidence type="ECO:0008006" key="3">
    <source>
        <dbReference type="Google" id="ProtNLM"/>
    </source>
</evidence>